<dbReference type="Proteomes" id="UP001217089">
    <property type="component" value="Unassembled WGS sequence"/>
</dbReference>
<comment type="similarity">
    <text evidence="1">Belongs to the beta/gamma-crystallin family.</text>
</comment>
<evidence type="ECO:0000313" key="5">
    <source>
        <dbReference type="Proteomes" id="UP001217089"/>
    </source>
</evidence>
<dbReference type="PANTHER" id="PTHR11818:SF42">
    <property type="entry name" value="VOLTAGE-GATED HYDROGEN CHANNEL 1"/>
    <property type="match status" value="1"/>
</dbReference>
<keyword evidence="5" id="KW-1185">Reference proteome</keyword>
<dbReference type="PROSITE" id="PS50915">
    <property type="entry name" value="CRYSTALLIN_BETA_GAMMA"/>
    <property type="match status" value="1"/>
</dbReference>
<evidence type="ECO:0000256" key="2">
    <source>
        <dbReference type="ARBA" id="ARBA00022737"/>
    </source>
</evidence>
<dbReference type="SUPFAM" id="SSF49695">
    <property type="entry name" value="gamma-Crystallin-like"/>
    <property type="match status" value="1"/>
</dbReference>
<dbReference type="InterPro" id="IPR050252">
    <property type="entry name" value="Beta/Gamma-Crystallin"/>
</dbReference>
<evidence type="ECO:0000313" key="4">
    <source>
        <dbReference type="EMBL" id="KAJ8299875.1"/>
    </source>
</evidence>
<feature type="domain" description="Beta/gamma crystallin 'Greek key'" evidence="3">
    <location>
        <begin position="45"/>
        <end position="88"/>
    </location>
</feature>
<dbReference type="Pfam" id="PF00030">
    <property type="entry name" value="Crystall"/>
    <property type="match status" value="1"/>
</dbReference>
<evidence type="ECO:0000256" key="1">
    <source>
        <dbReference type="ARBA" id="ARBA00009646"/>
    </source>
</evidence>
<keyword evidence="2" id="KW-0677">Repeat</keyword>
<accession>A0ABQ9E8P0</accession>
<name>A0ABQ9E8P0_TEGGR</name>
<sequence length="125" mass="14210">MSEPRISLYEHGNTSGRALEVKSATANLVDKGFNDKCSSIVVHSGVWELFEHVNYGGKTWIVWEGQNYNEWTKWGGQNDVISSLRPVKVKITSRSGCKVYQHAHNKGRCIELWEPVPNFVDYQSP</sequence>
<organism evidence="4 5">
    <name type="scientific">Tegillarca granosa</name>
    <name type="common">Malaysian cockle</name>
    <name type="synonym">Anadara granosa</name>
    <dbReference type="NCBI Taxonomy" id="220873"/>
    <lineage>
        <taxon>Eukaryota</taxon>
        <taxon>Metazoa</taxon>
        <taxon>Spiralia</taxon>
        <taxon>Lophotrochozoa</taxon>
        <taxon>Mollusca</taxon>
        <taxon>Bivalvia</taxon>
        <taxon>Autobranchia</taxon>
        <taxon>Pteriomorphia</taxon>
        <taxon>Arcoida</taxon>
        <taxon>Arcoidea</taxon>
        <taxon>Arcidae</taxon>
        <taxon>Tegillarca</taxon>
    </lineage>
</organism>
<reference evidence="4 5" key="1">
    <citation type="submission" date="2022-12" db="EMBL/GenBank/DDBJ databases">
        <title>Chromosome-level genome of Tegillarca granosa.</title>
        <authorList>
            <person name="Kim J."/>
        </authorList>
    </citation>
    <scope>NUCLEOTIDE SEQUENCE [LARGE SCALE GENOMIC DNA]</scope>
    <source>
        <strain evidence="4">Teg-2019</strain>
        <tissue evidence="4">Adductor muscle</tissue>
    </source>
</reference>
<dbReference type="InterPro" id="IPR001064">
    <property type="entry name" value="Beta/gamma_crystallin"/>
</dbReference>
<comment type="caution">
    <text evidence="4">The sequence shown here is derived from an EMBL/GenBank/DDBJ whole genome shotgun (WGS) entry which is preliminary data.</text>
</comment>
<proteinExistence type="inferred from homology"/>
<dbReference type="EMBL" id="JARBDR010000919">
    <property type="protein sequence ID" value="KAJ8299875.1"/>
    <property type="molecule type" value="Genomic_DNA"/>
</dbReference>
<evidence type="ECO:0000259" key="3">
    <source>
        <dbReference type="PROSITE" id="PS50915"/>
    </source>
</evidence>
<protein>
    <recommendedName>
        <fullName evidence="3">Beta/gamma crystallin 'Greek key' domain-containing protein</fullName>
    </recommendedName>
</protein>
<dbReference type="InterPro" id="IPR011024">
    <property type="entry name" value="G_crystallin-like"/>
</dbReference>
<dbReference type="SMART" id="SM00247">
    <property type="entry name" value="XTALbg"/>
    <property type="match status" value="1"/>
</dbReference>
<dbReference type="PANTHER" id="PTHR11818">
    <property type="entry name" value="BETA/GAMMA CRYSTALLIN"/>
    <property type="match status" value="1"/>
</dbReference>
<dbReference type="Gene3D" id="2.60.20.10">
    <property type="entry name" value="Crystallins"/>
    <property type="match status" value="1"/>
</dbReference>
<gene>
    <name evidence="4" type="ORF">KUTeg_021394</name>
</gene>